<sequence>MPIGPQACCRALRDAAHAIALPVHARLALYKSYDDRVGPHYEAMMQVANATLDAAGILPGLEFVPVRTRAGASHPDRGRDDAGAGHEADGMLSAIEALRIVNASLDDLVPPGTLPDSGLRERGEAVAAMVRLVSRFGPQSTEWQRCRMVVAEVVDAMRTGQAIDPAIHAWIVGSLGLVGHGEAESERLAGALLHLAGVAVADAAATDAHRWQTRLEALPKGALIGFSRAGGIVRARLCDHHQGTHRVLLAVEDSGQEAWIDTDTVSHLLADGQAWLLTGTGGAR</sequence>
<dbReference type="Pfam" id="PF07793">
    <property type="entry name" value="DUF1631"/>
    <property type="match status" value="1"/>
</dbReference>
<evidence type="ECO:0000313" key="2">
    <source>
        <dbReference type="Proteomes" id="UP000552587"/>
    </source>
</evidence>
<name>A0A7W3U532_9GAMM</name>
<dbReference type="InterPro" id="IPR012434">
    <property type="entry name" value="DUF1631"/>
</dbReference>
<dbReference type="AlphaFoldDB" id="A0A7W3U532"/>
<accession>A0A7W3U532</accession>
<keyword evidence="2" id="KW-1185">Reference proteome</keyword>
<protein>
    <submittedName>
        <fullName evidence="1">DUF1631 family protein</fullName>
    </submittedName>
</protein>
<dbReference type="Proteomes" id="UP000552587">
    <property type="component" value="Unassembled WGS sequence"/>
</dbReference>
<proteinExistence type="predicted"/>
<reference evidence="1 2" key="1">
    <citation type="submission" date="2020-07" db="EMBL/GenBank/DDBJ databases">
        <authorList>
            <person name="Xu S."/>
            <person name="Li A."/>
        </authorList>
    </citation>
    <scope>NUCLEOTIDE SEQUENCE [LARGE SCALE GENOMIC DNA]</scope>
    <source>
        <strain evidence="1 2">SG-8</strain>
    </source>
</reference>
<dbReference type="EMBL" id="JACHTE010000008">
    <property type="protein sequence ID" value="MBB1089121.1"/>
    <property type="molecule type" value="Genomic_DNA"/>
</dbReference>
<gene>
    <name evidence="1" type="ORF">H4F99_11580</name>
</gene>
<evidence type="ECO:0000313" key="1">
    <source>
        <dbReference type="EMBL" id="MBB1089121.1"/>
    </source>
</evidence>
<comment type="caution">
    <text evidence="1">The sequence shown here is derived from an EMBL/GenBank/DDBJ whole genome shotgun (WGS) entry which is preliminary data.</text>
</comment>
<organism evidence="1 2">
    <name type="scientific">Marilutibacter penaei</name>
    <dbReference type="NCBI Taxonomy" id="2759900"/>
    <lineage>
        <taxon>Bacteria</taxon>
        <taxon>Pseudomonadati</taxon>
        <taxon>Pseudomonadota</taxon>
        <taxon>Gammaproteobacteria</taxon>
        <taxon>Lysobacterales</taxon>
        <taxon>Lysobacteraceae</taxon>
        <taxon>Marilutibacter</taxon>
    </lineage>
</organism>